<keyword evidence="3" id="KW-1185">Reference proteome</keyword>
<dbReference type="STRING" id="6277.A0A498S2M0"/>
<dbReference type="OrthoDB" id="5801741at2759"/>
<dbReference type="Proteomes" id="UP000276991">
    <property type="component" value="Unassembled WGS sequence"/>
</dbReference>
<protein>
    <recommendedName>
        <fullName evidence="1">DUF7596 domain-containing protein</fullName>
    </recommendedName>
</protein>
<feature type="domain" description="DUF7596" evidence="1">
    <location>
        <begin position="27"/>
        <end position="187"/>
    </location>
</feature>
<organism evidence="2 3">
    <name type="scientific">Acanthocheilonema viteae</name>
    <name type="common">Filarial nematode worm</name>
    <name type="synonym">Dipetalonema viteae</name>
    <dbReference type="NCBI Taxonomy" id="6277"/>
    <lineage>
        <taxon>Eukaryota</taxon>
        <taxon>Metazoa</taxon>
        <taxon>Ecdysozoa</taxon>
        <taxon>Nematoda</taxon>
        <taxon>Chromadorea</taxon>
        <taxon>Rhabditida</taxon>
        <taxon>Spirurina</taxon>
        <taxon>Spiruromorpha</taxon>
        <taxon>Filarioidea</taxon>
        <taxon>Onchocercidae</taxon>
        <taxon>Acanthocheilonema</taxon>
    </lineage>
</organism>
<evidence type="ECO:0000259" key="1">
    <source>
        <dbReference type="Pfam" id="PF24524"/>
    </source>
</evidence>
<evidence type="ECO:0000313" key="3">
    <source>
        <dbReference type="Proteomes" id="UP000276991"/>
    </source>
</evidence>
<gene>
    <name evidence="2" type="ORF">NAV_LOCUS508</name>
</gene>
<accession>A0A498S2M0</accession>
<dbReference type="EMBL" id="UPTC01000032">
    <property type="protein sequence ID" value="VBB25678.1"/>
    <property type="molecule type" value="Genomic_DNA"/>
</dbReference>
<sequence length="372" mass="43892">MIEAGSFCQFLQHAGFPHNPLCDHFLPDNNNLTFTDTKNVATVAVLDNMETNLPTVVALGAIHVCSSNQAYLMFCKYDLKYATKSVTIEECEHDEYCPEIDRYRQRYMKISGVWNKEIDYSRLSIYSNAFEDRRRQHLLVHVYEQLINITLKTRNMDVYKNITVDLYDSDFTEKTRQLYRDLMGFMVADQTRYFQITIEKSNLQAVTKRTRNAKLTCMELNPKNELHFFEYDSVVTFMNRHDYLEFLYHINGVLGILAIEKQQPVGYVLALNNHILQCYANTPEIACDLIWKLSDKMSDQIPITMFMRECNDWICEELLNKAQQINRIHRFHSRTLPTRIKWENVFLMNIEKYEKGLEDSIEYGPEIRNIVT</sequence>
<name>A0A498S2M0_ACAVI</name>
<dbReference type="Pfam" id="PF24524">
    <property type="entry name" value="DUF7596"/>
    <property type="match status" value="1"/>
</dbReference>
<reference evidence="2 3" key="1">
    <citation type="submission" date="2018-08" db="EMBL/GenBank/DDBJ databases">
        <authorList>
            <person name="Laetsch R D."/>
            <person name="Stevens L."/>
            <person name="Kumar S."/>
            <person name="Blaxter L. M."/>
        </authorList>
    </citation>
    <scope>NUCLEOTIDE SEQUENCE [LARGE SCALE GENOMIC DNA]</scope>
</reference>
<dbReference type="AlphaFoldDB" id="A0A498S2M0"/>
<dbReference type="InterPro" id="IPR056017">
    <property type="entry name" value="DUF7596"/>
</dbReference>
<evidence type="ECO:0000313" key="2">
    <source>
        <dbReference type="EMBL" id="VBB25678.1"/>
    </source>
</evidence>
<proteinExistence type="predicted"/>